<evidence type="ECO:0000313" key="5">
    <source>
        <dbReference type="Proteomes" id="UP000321514"/>
    </source>
</evidence>
<reference evidence="3 4" key="1">
    <citation type="submission" date="2016-10" db="EMBL/GenBank/DDBJ databases">
        <authorList>
            <person name="Varghese N."/>
            <person name="Submissions S."/>
        </authorList>
    </citation>
    <scope>NUCLEOTIDE SEQUENCE [LARGE SCALE GENOMIC DNA]</scope>
    <source>
        <strain evidence="3 4">DSM 16525</strain>
    </source>
</reference>
<dbReference type="EMBL" id="BJXR01000039">
    <property type="protein sequence ID" value="GEN10617.1"/>
    <property type="molecule type" value="Genomic_DNA"/>
</dbReference>
<evidence type="ECO:0000313" key="3">
    <source>
        <dbReference type="EMBL" id="SET78556.1"/>
    </source>
</evidence>
<dbReference type="AlphaFoldDB" id="A0A511T990"/>
<reference evidence="2 5" key="2">
    <citation type="submission" date="2019-07" db="EMBL/GenBank/DDBJ databases">
        <title>Whole genome shotgun sequence of Myxococcus fulvus NBRC 100333.</title>
        <authorList>
            <person name="Hosoyama A."/>
            <person name="Uohara A."/>
            <person name="Ohji S."/>
            <person name="Ichikawa N."/>
        </authorList>
    </citation>
    <scope>NUCLEOTIDE SEQUENCE [LARGE SCALE GENOMIC DNA]</scope>
    <source>
        <strain evidence="2 5">NBRC 100333</strain>
    </source>
</reference>
<dbReference type="Proteomes" id="UP000183760">
    <property type="component" value="Unassembled WGS sequence"/>
</dbReference>
<dbReference type="Proteomes" id="UP000321514">
    <property type="component" value="Unassembled WGS sequence"/>
</dbReference>
<dbReference type="RefSeq" id="WP_245772255.1">
    <property type="nucleotide sequence ID" value="NZ_BJXR01000039.1"/>
</dbReference>
<organism evidence="2 5">
    <name type="scientific">Myxococcus fulvus</name>
    <dbReference type="NCBI Taxonomy" id="33"/>
    <lineage>
        <taxon>Bacteria</taxon>
        <taxon>Pseudomonadati</taxon>
        <taxon>Myxococcota</taxon>
        <taxon>Myxococcia</taxon>
        <taxon>Myxococcales</taxon>
        <taxon>Cystobacterineae</taxon>
        <taxon>Myxococcaceae</taxon>
        <taxon>Myxococcus</taxon>
    </lineage>
</organism>
<gene>
    <name evidence="2" type="ORF">MFU01_56540</name>
    <name evidence="3" type="ORF">SAMN05443572_103212</name>
</gene>
<name>A0A511T990_MYXFU</name>
<protein>
    <submittedName>
        <fullName evidence="2">Uncharacterized protein</fullName>
    </submittedName>
</protein>
<evidence type="ECO:0000313" key="4">
    <source>
        <dbReference type="Proteomes" id="UP000183760"/>
    </source>
</evidence>
<feature type="region of interest" description="Disordered" evidence="1">
    <location>
        <begin position="1"/>
        <end position="34"/>
    </location>
</feature>
<evidence type="ECO:0000256" key="1">
    <source>
        <dbReference type="SAM" id="MobiDB-lite"/>
    </source>
</evidence>
<sequence length="185" mass="20484">MPPSELKVTEGATRQRPDGRLDVDGARLRAILPGSDSSRAELRFTPHAPSDEQRALQSGAQRQQVGLKLRARDGCNVVYVMWRFTPKPGLVVNYKRNPDLHRSADCGNAGYVTVRPHRRVALGAPAWGQEHVLRVELARPTLRVWADDTLAWEGALPAEAFSFDGPVGLRSDNVRLTLQLRVPPP</sequence>
<evidence type="ECO:0000313" key="2">
    <source>
        <dbReference type="EMBL" id="GEN10617.1"/>
    </source>
</evidence>
<dbReference type="EMBL" id="FOIB01000003">
    <property type="protein sequence ID" value="SET78556.1"/>
    <property type="molecule type" value="Genomic_DNA"/>
</dbReference>
<accession>A0A511T990</accession>
<feature type="compositionally biased region" description="Basic and acidic residues" evidence="1">
    <location>
        <begin position="13"/>
        <end position="27"/>
    </location>
</feature>
<proteinExistence type="predicted"/>
<dbReference type="STRING" id="1334629.MFUL124B02_24150"/>
<keyword evidence="4" id="KW-1185">Reference proteome</keyword>
<comment type="caution">
    <text evidence="2">The sequence shown here is derived from an EMBL/GenBank/DDBJ whole genome shotgun (WGS) entry which is preliminary data.</text>
</comment>